<evidence type="ECO:0000256" key="2">
    <source>
        <dbReference type="SAM" id="MobiDB-lite"/>
    </source>
</evidence>
<dbReference type="AlphaFoldDB" id="A0A0F9EGA9"/>
<feature type="compositionally biased region" description="Basic residues" evidence="2">
    <location>
        <begin position="150"/>
        <end position="161"/>
    </location>
</feature>
<evidence type="ECO:0000313" key="3">
    <source>
        <dbReference type="EMBL" id="KKL73143.1"/>
    </source>
</evidence>
<sequence>EDVPFQVQDRRRKGFFMIDNEFIDRFGPLIGAGGIAVVNVLARFANQESACFPSQSTIARLTALSRMQVSREIKKLKGLGLIAVEQQFAPNGAQRSNLYILLDLPPVTERDTPCNRQLHPPVTDSDTPCNRQLQQNKTQKNKTQRGQDKQKHKRRRRRKKQAPADNDVVVALVDLGISEKVAQYLAGQYNPEKITEKMGYLAFLEEQQPERVKNPCGWLRTAIIDDYGKPDGFVPKSEREQLAVEEERRAQEEKQQAQAVEQQRQTFQEKIQAEREAAILKLRAEYGTTEEDAAFWEAAQREIKTTMLPNMAELVRDAEILRVKDDTVVIGVQRKGDWLQLQHPGTQKAIKRALAYVANQEVELEAVHCPGL</sequence>
<dbReference type="InterPro" id="IPR036388">
    <property type="entry name" value="WH-like_DNA-bd_sf"/>
</dbReference>
<evidence type="ECO:0000256" key="1">
    <source>
        <dbReference type="SAM" id="Coils"/>
    </source>
</evidence>
<feature type="region of interest" description="Disordered" evidence="2">
    <location>
        <begin position="111"/>
        <end position="165"/>
    </location>
</feature>
<proteinExistence type="predicted"/>
<evidence type="ECO:0008006" key="4">
    <source>
        <dbReference type="Google" id="ProtNLM"/>
    </source>
</evidence>
<organism evidence="3">
    <name type="scientific">marine sediment metagenome</name>
    <dbReference type="NCBI Taxonomy" id="412755"/>
    <lineage>
        <taxon>unclassified sequences</taxon>
        <taxon>metagenomes</taxon>
        <taxon>ecological metagenomes</taxon>
    </lineage>
</organism>
<gene>
    <name evidence="3" type="ORF">LCGC14_2077870</name>
</gene>
<comment type="caution">
    <text evidence="3">The sequence shown here is derived from an EMBL/GenBank/DDBJ whole genome shotgun (WGS) entry which is preliminary data.</text>
</comment>
<feature type="non-terminal residue" evidence="3">
    <location>
        <position position="1"/>
    </location>
</feature>
<dbReference type="Gene3D" id="1.10.10.10">
    <property type="entry name" value="Winged helix-like DNA-binding domain superfamily/Winged helix DNA-binding domain"/>
    <property type="match status" value="1"/>
</dbReference>
<dbReference type="EMBL" id="LAZR01025056">
    <property type="protein sequence ID" value="KKL73143.1"/>
    <property type="molecule type" value="Genomic_DNA"/>
</dbReference>
<keyword evidence="1" id="KW-0175">Coiled coil</keyword>
<feature type="coiled-coil region" evidence="1">
    <location>
        <begin position="236"/>
        <end position="277"/>
    </location>
</feature>
<dbReference type="Pfam" id="PF13730">
    <property type="entry name" value="HTH_36"/>
    <property type="match status" value="1"/>
</dbReference>
<protein>
    <recommendedName>
        <fullName evidence="4">Helix-turn-helix domain-containing protein</fullName>
    </recommendedName>
</protein>
<name>A0A0F9EGA9_9ZZZZ</name>
<reference evidence="3" key="1">
    <citation type="journal article" date="2015" name="Nature">
        <title>Complex archaea that bridge the gap between prokaryotes and eukaryotes.</title>
        <authorList>
            <person name="Spang A."/>
            <person name="Saw J.H."/>
            <person name="Jorgensen S.L."/>
            <person name="Zaremba-Niedzwiedzka K."/>
            <person name="Martijn J."/>
            <person name="Lind A.E."/>
            <person name="van Eijk R."/>
            <person name="Schleper C."/>
            <person name="Guy L."/>
            <person name="Ettema T.J."/>
        </authorList>
    </citation>
    <scope>NUCLEOTIDE SEQUENCE</scope>
</reference>
<accession>A0A0F9EGA9</accession>